<dbReference type="EMBL" id="CP019288">
    <property type="protein sequence ID" value="QHI38241.1"/>
    <property type="molecule type" value="Genomic_DNA"/>
</dbReference>
<dbReference type="RefSeq" id="WP_160130801.1">
    <property type="nucleotide sequence ID" value="NZ_CP019288.1"/>
</dbReference>
<reference evidence="1 2" key="1">
    <citation type="journal article" date="2013" name="Int. J. Syst. Evol. Microbiol.">
        <title>Kordia antarctica sp. nov., isolated from Antarctic seawater.</title>
        <authorList>
            <person name="Baek K."/>
            <person name="Choi A."/>
            <person name="Kang I."/>
            <person name="Lee K."/>
            <person name="Cho J.C."/>
        </authorList>
    </citation>
    <scope>NUCLEOTIDE SEQUENCE [LARGE SCALE GENOMIC DNA]</scope>
    <source>
        <strain evidence="1 2">IMCC3317</strain>
    </source>
</reference>
<dbReference type="Proteomes" id="UP000464657">
    <property type="component" value="Chromosome"/>
</dbReference>
<organism evidence="1 2">
    <name type="scientific">Kordia antarctica</name>
    <dbReference type="NCBI Taxonomy" id="1218801"/>
    <lineage>
        <taxon>Bacteria</taxon>
        <taxon>Pseudomonadati</taxon>
        <taxon>Bacteroidota</taxon>
        <taxon>Flavobacteriia</taxon>
        <taxon>Flavobacteriales</taxon>
        <taxon>Flavobacteriaceae</taxon>
        <taxon>Kordia</taxon>
    </lineage>
</organism>
<proteinExistence type="predicted"/>
<dbReference type="KEGG" id="kan:IMCC3317_36300"/>
<name>A0A7L4ZP15_9FLAO</name>
<evidence type="ECO:0000313" key="2">
    <source>
        <dbReference type="Proteomes" id="UP000464657"/>
    </source>
</evidence>
<sequence>MKIKITLLTLLLFIGTVYSQNLLNTTSWTVGTGVVNGFGMYGTAQKNYRELGLNHVGSEVILWKSLPDDTTFADGGFYTSYLNIDRQYLINCVSFKK</sequence>
<accession>A0A7L4ZP15</accession>
<gene>
    <name evidence="1" type="ORF">IMCC3317_36300</name>
</gene>
<dbReference type="OrthoDB" id="2972467at2"/>
<protein>
    <submittedName>
        <fullName evidence="1">Uncharacterized protein</fullName>
    </submittedName>
</protein>
<keyword evidence="2" id="KW-1185">Reference proteome</keyword>
<evidence type="ECO:0000313" key="1">
    <source>
        <dbReference type="EMBL" id="QHI38241.1"/>
    </source>
</evidence>
<dbReference type="AlphaFoldDB" id="A0A7L4ZP15"/>